<feature type="region of interest" description="Disordered" evidence="1">
    <location>
        <begin position="18"/>
        <end position="94"/>
    </location>
</feature>
<dbReference type="OrthoDB" id="10483788at2759"/>
<gene>
    <name evidence="2" type="ORF">NPIL_444901</name>
</gene>
<dbReference type="AlphaFoldDB" id="A0A8X6P644"/>
<organism evidence="2 3">
    <name type="scientific">Nephila pilipes</name>
    <name type="common">Giant wood spider</name>
    <name type="synonym">Nephila maculata</name>
    <dbReference type="NCBI Taxonomy" id="299642"/>
    <lineage>
        <taxon>Eukaryota</taxon>
        <taxon>Metazoa</taxon>
        <taxon>Ecdysozoa</taxon>
        <taxon>Arthropoda</taxon>
        <taxon>Chelicerata</taxon>
        <taxon>Arachnida</taxon>
        <taxon>Araneae</taxon>
        <taxon>Araneomorphae</taxon>
        <taxon>Entelegynae</taxon>
        <taxon>Araneoidea</taxon>
        <taxon>Nephilidae</taxon>
        <taxon>Nephila</taxon>
    </lineage>
</organism>
<name>A0A8X6P644_NEPPI</name>
<evidence type="ECO:0000256" key="1">
    <source>
        <dbReference type="SAM" id="MobiDB-lite"/>
    </source>
</evidence>
<accession>A0A8X6P644</accession>
<evidence type="ECO:0000313" key="3">
    <source>
        <dbReference type="Proteomes" id="UP000887013"/>
    </source>
</evidence>
<protein>
    <submittedName>
        <fullName evidence="2">Uncharacterized protein</fullName>
    </submittedName>
</protein>
<evidence type="ECO:0000313" key="2">
    <source>
        <dbReference type="EMBL" id="GFT50304.1"/>
    </source>
</evidence>
<dbReference type="Proteomes" id="UP000887013">
    <property type="component" value="Unassembled WGS sequence"/>
</dbReference>
<sequence length="94" mass="9944">MILASKGHKGYVLEALKGEASSRKGGGKEPGLLDNPLDPDTSLSGKLTRLEEPQPTLPGAFFPKDPVLAFPSSPTGRFNAPDPDNLDELASSRE</sequence>
<keyword evidence="3" id="KW-1185">Reference proteome</keyword>
<proteinExistence type="predicted"/>
<dbReference type="EMBL" id="BMAW01016700">
    <property type="protein sequence ID" value="GFT50304.1"/>
    <property type="molecule type" value="Genomic_DNA"/>
</dbReference>
<comment type="caution">
    <text evidence="2">The sequence shown here is derived from an EMBL/GenBank/DDBJ whole genome shotgun (WGS) entry which is preliminary data.</text>
</comment>
<reference evidence="2" key="1">
    <citation type="submission" date="2020-08" db="EMBL/GenBank/DDBJ databases">
        <title>Multicomponent nature underlies the extraordinary mechanical properties of spider dragline silk.</title>
        <authorList>
            <person name="Kono N."/>
            <person name="Nakamura H."/>
            <person name="Mori M."/>
            <person name="Yoshida Y."/>
            <person name="Ohtoshi R."/>
            <person name="Malay A.D."/>
            <person name="Moran D.A.P."/>
            <person name="Tomita M."/>
            <person name="Numata K."/>
            <person name="Arakawa K."/>
        </authorList>
    </citation>
    <scope>NUCLEOTIDE SEQUENCE</scope>
</reference>